<sequence>MLAPTLVSGKAGAGHGKIERFNRTLAARCVFNRHCNSELASRAALPAWIRRYDGRRVHTAKAADISRSTCLRLQYT</sequence>
<comment type="caution">
    <text evidence="2">The sequence shown here is derived from an EMBL/GenBank/DDBJ whole genome shotgun (WGS) entry which is preliminary data.</text>
</comment>
<evidence type="ECO:0000259" key="1">
    <source>
        <dbReference type="Pfam" id="PF13683"/>
    </source>
</evidence>
<feature type="domain" description="Integrase catalytic" evidence="1">
    <location>
        <begin position="16"/>
        <end position="60"/>
    </location>
</feature>
<dbReference type="GO" id="GO:0015074">
    <property type="term" value="P:DNA integration"/>
    <property type="evidence" value="ECO:0007669"/>
    <property type="project" value="InterPro"/>
</dbReference>
<dbReference type="AlphaFoldDB" id="A0A641AMH6"/>
<dbReference type="InterPro" id="IPR012337">
    <property type="entry name" value="RNaseH-like_sf"/>
</dbReference>
<dbReference type="Pfam" id="PF13683">
    <property type="entry name" value="rve_3"/>
    <property type="match status" value="1"/>
</dbReference>
<dbReference type="InterPro" id="IPR001584">
    <property type="entry name" value="Integrase_cat-core"/>
</dbReference>
<reference evidence="2" key="1">
    <citation type="submission" date="2019-09" db="EMBL/GenBank/DDBJ databases">
        <authorList>
            <person name="Li J."/>
        </authorList>
    </citation>
    <scope>NUCLEOTIDE SEQUENCE [LARGE SCALE GENOMIC DNA]</scope>
    <source>
        <strain evidence="2">NRBC 14897</strain>
    </source>
</reference>
<accession>A0A641AMH6</accession>
<gene>
    <name evidence="2" type="ORF">ESP62_012425</name>
</gene>
<evidence type="ECO:0000313" key="2">
    <source>
        <dbReference type="EMBL" id="KAA1376603.1"/>
    </source>
</evidence>
<evidence type="ECO:0000313" key="3">
    <source>
        <dbReference type="Proteomes" id="UP001515100"/>
    </source>
</evidence>
<dbReference type="OrthoDB" id="52928at2"/>
<name>A0A641AMH6_9ACTN</name>
<protein>
    <submittedName>
        <fullName evidence="2">Transposase</fullName>
    </submittedName>
</protein>
<keyword evidence="3" id="KW-1185">Reference proteome</keyword>
<dbReference type="Proteomes" id="UP001515100">
    <property type="component" value="Unassembled WGS sequence"/>
</dbReference>
<proteinExistence type="predicted"/>
<dbReference type="SUPFAM" id="SSF53098">
    <property type="entry name" value="Ribonuclease H-like"/>
    <property type="match status" value="1"/>
</dbReference>
<organism evidence="2 3">
    <name type="scientific">Aeromicrobium fastidiosum</name>
    <dbReference type="NCBI Taxonomy" id="52699"/>
    <lineage>
        <taxon>Bacteria</taxon>
        <taxon>Bacillati</taxon>
        <taxon>Actinomycetota</taxon>
        <taxon>Actinomycetes</taxon>
        <taxon>Propionibacteriales</taxon>
        <taxon>Nocardioidaceae</taxon>
        <taxon>Aeromicrobium</taxon>
    </lineage>
</organism>
<dbReference type="EMBL" id="SDPP02000003">
    <property type="protein sequence ID" value="KAA1376603.1"/>
    <property type="molecule type" value="Genomic_DNA"/>
</dbReference>